<proteinExistence type="predicted"/>
<dbReference type="EMBL" id="LR797826">
    <property type="protein sequence ID" value="CAB4242245.1"/>
    <property type="molecule type" value="Genomic_DNA"/>
</dbReference>
<sequence length="67" mass="7492">MIKIDHSALADAIDAMRKYEETLTAKFMNAPVSDFTIIDERSKVMRARLHISFAIGQIAPVEVEVVS</sequence>
<gene>
    <name evidence="1" type="ORF">UFOVP83_48</name>
</gene>
<reference evidence="1" key="1">
    <citation type="submission" date="2020-05" db="EMBL/GenBank/DDBJ databases">
        <authorList>
            <person name="Chiriac C."/>
            <person name="Salcher M."/>
            <person name="Ghai R."/>
            <person name="Kavagutti S V."/>
        </authorList>
    </citation>
    <scope>NUCLEOTIDE SEQUENCE</scope>
</reference>
<name>A0A6J5TB77_9CAUD</name>
<organism evidence="1">
    <name type="scientific">uncultured Caudovirales phage</name>
    <dbReference type="NCBI Taxonomy" id="2100421"/>
    <lineage>
        <taxon>Viruses</taxon>
        <taxon>Duplodnaviria</taxon>
        <taxon>Heunggongvirae</taxon>
        <taxon>Uroviricota</taxon>
        <taxon>Caudoviricetes</taxon>
        <taxon>Peduoviridae</taxon>
        <taxon>Maltschvirus</taxon>
        <taxon>Maltschvirus maltsch</taxon>
    </lineage>
</organism>
<protein>
    <submittedName>
        <fullName evidence="1">Uncharacterized protein</fullName>
    </submittedName>
</protein>
<evidence type="ECO:0000313" key="1">
    <source>
        <dbReference type="EMBL" id="CAB4242245.1"/>
    </source>
</evidence>
<accession>A0A6J5TB77</accession>